<dbReference type="InterPro" id="IPR036866">
    <property type="entry name" value="RibonucZ/Hydroxyglut_hydro"/>
</dbReference>
<accession>A0ABY6BJC0</accession>
<dbReference type="Proteomes" id="UP001064632">
    <property type="component" value="Chromosome"/>
</dbReference>
<dbReference type="SUPFAM" id="SSF56281">
    <property type="entry name" value="Metallo-hydrolase/oxidoreductase"/>
    <property type="match status" value="1"/>
</dbReference>
<proteinExistence type="predicted"/>
<organism evidence="2 3">
    <name type="scientific">Tahibacter amnicola</name>
    <dbReference type="NCBI Taxonomy" id="2976241"/>
    <lineage>
        <taxon>Bacteria</taxon>
        <taxon>Pseudomonadati</taxon>
        <taxon>Pseudomonadota</taxon>
        <taxon>Gammaproteobacteria</taxon>
        <taxon>Lysobacterales</taxon>
        <taxon>Rhodanobacteraceae</taxon>
        <taxon>Tahibacter</taxon>
    </lineage>
</organism>
<keyword evidence="1" id="KW-0732">Signal</keyword>
<feature type="chain" id="PRO_5045818561" description="Glyoxylase-like metal-dependent hydrolase (Beta-lactamase superfamily II)" evidence="1">
    <location>
        <begin position="22"/>
        <end position="453"/>
    </location>
</feature>
<evidence type="ECO:0000313" key="2">
    <source>
        <dbReference type="EMBL" id="UXI70113.1"/>
    </source>
</evidence>
<name>A0ABY6BJC0_9GAMM</name>
<feature type="signal peptide" evidence="1">
    <location>
        <begin position="1"/>
        <end position="21"/>
    </location>
</feature>
<dbReference type="EMBL" id="CP104694">
    <property type="protein sequence ID" value="UXI70113.1"/>
    <property type="molecule type" value="Genomic_DNA"/>
</dbReference>
<reference evidence="2" key="1">
    <citation type="submission" date="2022-09" db="EMBL/GenBank/DDBJ databases">
        <title>Tahibacter sp. nov., isolated from a fresh water.</title>
        <authorList>
            <person name="Baek J.H."/>
            <person name="Lee J.K."/>
            <person name="Kim J.M."/>
            <person name="Jeon C.O."/>
        </authorList>
    </citation>
    <scope>NUCLEOTIDE SEQUENCE</scope>
    <source>
        <strain evidence="2">W38</strain>
    </source>
</reference>
<protein>
    <recommendedName>
        <fullName evidence="4">Glyoxylase-like metal-dependent hydrolase (Beta-lactamase superfamily II)</fullName>
    </recommendedName>
</protein>
<gene>
    <name evidence="2" type="ORF">N4264_10930</name>
</gene>
<dbReference type="RefSeq" id="WP_261697064.1">
    <property type="nucleotide sequence ID" value="NZ_CP104694.1"/>
</dbReference>
<evidence type="ECO:0000313" key="3">
    <source>
        <dbReference type="Proteomes" id="UP001064632"/>
    </source>
</evidence>
<dbReference type="Gene3D" id="3.60.15.10">
    <property type="entry name" value="Ribonuclease Z/Hydroxyacylglutathione hydrolase-like"/>
    <property type="match status" value="1"/>
</dbReference>
<keyword evidence="3" id="KW-1185">Reference proteome</keyword>
<evidence type="ECO:0008006" key="4">
    <source>
        <dbReference type="Google" id="ProtNLM"/>
    </source>
</evidence>
<sequence length="453" mass="49471">MRACRLILLIALLGFGSFAPAATTYRAEGYLTDATHPKRPGDSHRIDVRVTVTLDPVTAEASIAIETDLAGKSAIAQYFIGHGRVFQRDAEGREIAASSLGDVSPAVIAALHPAVVDSTLTIRREDLARRGSQGWFAWNDVLWTLAFARRGEAVTALRHDVAHDLFGDTVESVSYRQRREGGTHVTVTAFERTLADLSFTAGTPALEWEGIGAIDRQNDRARVVSDREIQFTELAPGVHMIALAALDLRVFVAEFGDHVIVLEGAYSSAVGDRLAQAIRRHFGKPVRYFAFSHLHGQYVGGVRSWVAEGATILVPPSTAPLIKDVLAAPHRLHPDAQAAVRAPLKLHTIAAHERIADETNRLDIYNVDSAHTDDYFIFHFPAQKLLLTGDLMMYRPGQALRGRSRKLCATVQSLGLGVDRYVGSWPLNSFGIQGIVEHSEVQRACAMPEPPAS</sequence>
<evidence type="ECO:0000256" key="1">
    <source>
        <dbReference type="SAM" id="SignalP"/>
    </source>
</evidence>